<keyword evidence="4" id="KW-1185">Reference proteome</keyword>
<accession>A0A9W7G3F6</accession>
<feature type="domain" description="UDENN" evidence="2">
    <location>
        <begin position="15"/>
        <end position="402"/>
    </location>
</feature>
<evidence type="ECO:0000313" key="4">
    <source>
        <dbReference type="Proteomes" id="UP001165065"/>
    </source>
</evidence>
<comment type="caution">
    <text evidence="3">The sequence shown here is derived from an EMBL/GenBank/DDBJ whole genome shotgun (WGS) entry which is preliminary data.</text>
</comment>
<gene>
    <name evidence="3" type="ORF">TrCOL_g1475</name>
</gene>
<dbReference type="Proteomes" id="UP001165065">
    <property type="component" value="Unassembled WGS sequence"/>
</dbReference>
<dbReference type="PROSITE" id="PS50211">
    <property type="entry name" value="DENN"/>
    <property type="match status" value="1"/>
</dbReference>
<dbReference type="InterPro" id="IPR037516">
    <property type="entry name" value="Tripartite_DENN"/>
</dbReference>
<dbReference type="SMART" id="SM00799">
    <property type="entry name" value="DENN"/>
    <property type="match status" value="1"/>
</dbReference>
<proteinExistence type="predicted"/>
<feature type="region of interest" description="Disordered" evidence="1">
    <location>
        <begin position="493"/>
        <end position="520"/>
    </location>
</feature>
<evidence type="ECO:0000313" key="3">
    <source>
        <dbReference type="EMBL" id="GMI30706.1"/>
    </source>
</evidence>
<dbReference type="PANTHER" id="PTHR12296:SF21">
    <property type="entry name" value="DENN DOMAIN-CONTAINING PROTEIN 3"/>
    <property type="match status" value="1"/>
</dbReference>
<dbReference type="GO" id="GO:0031410">
    <property type="term" value="C:cytoplasmic vesicle"/>
    <property type="evidence" value="ECO:0007669"/>
    <property type="project" value="TreeGrafter"/>
</dbReference>
<protein>
    <recommendedName>
        <fullName evidence="2">UDENN domain-containing protein</fullName>
    </recommendedName>
</protein>
<feature type="compositionally biased region" description="Basic and acidic residues" evidence="1">
    <location>
        <begin position="561"/>
        <end position="594"/>
    </location>
</feature>
<evidence type="ECO:0000256" key="1">
    <source>
        <dbReference type="SAM" id="MobiDB-lite"/>
    </source>
</evidence>
<feature type="region of interest" description="Disordered" evidence="1">
    <location>
        <begin position="541"/>
        <end position="594"/>
    </location>
</feature>
<dbReference type="PANTHER" id="PTHR12296">
    <property type="entry name" value="DENN DOMAIN-CONTAINING PROTEIN 4"/>
    <property type="match status" value="1"/>
</dbReference>
<dbReference type="OrthoDB" id="6019893at2759"/>
<sequence>MVSTTFKVHLPSPESGEEVLMLDRELGRVGSKLGMLEWFLPSYPTLLSPTQPTVRSLVKVVPIDNIIDFGEGNYAAFRWTTISAGEDKNYIHELTTWEKVGRGGEEYGAGVWVPVTCAMVTSIPIVGSIRRCLVRLQSSLSTLPLPYLRLHLSSLALSTPRPLPGVLNLSIPFLKGPNIQLSITHPKGLPQLPHGGALEKTLNTLGLNNFLKILAALMLESKLLIVSPDSCLRSMVTEVAQALLYPLAWTWPVIPVLPRGMVELLQAPVPWILGIDGEDGMEHVGGDVVVIDLGKGIFGKGHEPGEELPERIGKGIKECWREWEEGKGEGRGKINYAEKEKKGERRFRVGVSLEISKYINSTGEVLGGRGGKEVSFARKLAATQMFSNFAERVEEEGAAFFHDLMDLGEISESRERAVNAGAAVLEEYERMVENWKMPTLDEDEEGYVAEEGGGGGFNWIVNKGKARSQTEEDCEFAYAVASAAAKRAAEIIKEGKEEGNSPKRGSGSNRSLGEKVGGGVDDSIDLSEVRNWGDYKVFGIFGEDDDIGGGEGGGREKRKWKVEECVREGREQRERKEQEKRERKQEEKRERKKE</sequence>
<evidence type="ECO:0000259" key="2">
    <source>
        <dbReference type="PROSITE" id="PS50211"/>
    </source>
</evidence>
<name>A0A9W7G3F6_9STRA</name>
<dbReference type="AlphaFoldDB" id="A0A9W7G3F6"/>
<dbReference type="InterPro" id="IPR051696">
    <property type="entry name" value="DENN_Domain_GEFs"/>
</dbReference>
<dbReference type="InterPro" id="IPR001194">
    <property type="entry name" value="cDENN_dom"/>
</dbReference>
<reference evidence="4" key="1">
    <citation type="journal article" date="2023" name="Commun. Biol.">
        <title>Genome analysis of Parmales, the sister group of diatoms, reveals the evolutionary specialization of diatoms from phago-mixotrophs to photoautotrophs.</title>
        <authorList>
            <person name="Ban H."/>
            <person name="Sato S."/>
            <person name="Yoshikawa S."/>
            <person name="Yamada K."/>
            <person name="Nakamura Y."/>
            <person name="Ichinomiya M."/>
            <person name="Sato N."/>
            <person name="Blanc-Mathieu R."/>
            <person name="Endo H."/>
            <person name="Kuwata A."/>
            <person name="Ogata H."/>
        </authorList>
    </citation>
    <scope>NUCLEOTIDE SEQUENCE [LARGE SCALE GENOMIC DNA]</scope>
</reference>
<dbReference type="EMBL" id="BRYA01000002">
    <property type="protein sequence ID" value="GMI30706.1"/>
    <property type="molecule type" value="Genomic_DNA"/>
</dbReference>
<dbReference type="GO" id="GO:0032483">
    <property type="term" value="P:regulation of Rab protein signal transduction"/>
    <property type="evidence" value="ECO:0007669"/>
    <property type="project" value="TreeGrafter"/>
</dbReference>
<dbReference type="Pfam" id="PF02141">
    <property type="entry name" value="DENN"/>
    <property type="match status" value="1"/>
</dbReference>
<dbReference type="Gene3D" id="3.40.50.11500">
    <property type="match status" value="1"/>
</dbReference>
<organism evidence="3 4">
    <name type="scientific">Triparma columacea</name>
    <dbReference type="NCBI Taxonomy" id="722753"/>
    <lineage>
        <taxon>Eukaryota</taxon>
        <taxon>Sar</taxon>
        <taxon>Stramenopiles</taxon>
        <taxon>Ochrophyta</taxon>
        <taxon>Bolidophyceae</taxon>
        <taxon>Parmales</taxon>
        <taxon>Triparmaceae</taxon>
        <taxon>Triparma</taxon>
    </lineage>
</organism>
<dbReference type="InterPro" id="IPR043153">
    <property type="entry name" value="DENN_C"/>
</dbReference>